<protein>
    <submittedName>
        <fullName evidence="1">Uncharacterized protein</fullName>
    </submittedName>
</protein>
<sequence length="148" mass="15261">MVGQFTPMARKSGFDGRRLAAFGTLAAAPAGALQSLKSLRAQEAEERALAAEVGYTNSVCGASIEAVIDWRSADGWPEDESLADACDGALGALEAVCRAGGDRARSISTFVCAGDGAGPSLRGSVLRYGATPGGDGFGETRRFLESIW</sequence>
<organism evidence="1 2">
    <name type="scientific">Amphiplicatus metriothermophilus</name>
    <dbReference type="NCBI Taxonomy" id="1519374"/>
    <lineage>
        <taxon>Bacteria</taxon>
        <taxon>Pseudomonadati</taxon>
        <taxon>Pseudomonadota</taxon>
        <taxon>Alphaproteobacteria</taxon>
        <taxon>Parvularculales</taxon>
        <taxon>Parvularculaceae</taxon>
        <taxon>Amphiplicatus</taxon>
    </lineage>
</organism>
<keyword evidence="2" id="KW-1185">Reference proteome</keyword>
<reference evidence="1 2" key="1">
    <citation type="submission" date="2017-07" db="EMBL/GenBank/DDBJ databases">
        <authorList>
            <person name="Sun Z.S."/>
            <person name="Albrecht U."/>
            <person name="Echele G."/>
            <person name="Lee C.C."/>
        </authorList>
    </citation>
    <scope>NUCLEOTIDE SEQUENCE [LARGE SCALE GENOMIC DNA]</scope>
    <source>
        <strain evidence="1 2">CGMCC 1.12710</strain>
    </source>
</reference>
<evidence type="ECO:0000313" key="2">
    <source>
        <dbReference type="Proteomes" id="UP000198346"/>
    </source>
</evidence>
<proteinExistence type="predicted"/>
<dbReference type="EMBL" id="FZQA01000001">
    <property type="protein sequence ID" value="SNT67737.1"/>
    <property type="molecule type" value="Genomic_DNA"/>
</dbReference>
<gene>
    <name evidence="1" type="ORF">SAMN06297382_0230</name>
</gene>
<accession>A0A239PJD1</accession>
<dbReference type="AlphaFoldDB" id="A0A239PJD1"/>
<name>A0A239PJD1_9PROT</name>
<dbReference type="Proteomes" id="UP000198346">
    <property type="component" value="Unassembled WGS sequence"/>
</dbReference>
<evidence type="ECO:0000313" key="1">
    <source>
        <dbReference type="EMBL" id="SNT67737.1"/>
    </source>
</evidence>